<gene>
    <name evidence="1" type="ORF">IC621_14345</name>
</gene>
<evidence type="ECO:0000313" key="2">
    <source>
        <dbReference type="Proteomes" id="UP000626844"/>
    </source>
</evidence>
<proteinExistence type="predicted"/>
<keyword evidence="2" id="KW-1185">Reference proteome</keyword>
<dbReference type="Proteomes" id="UP000626844">
    <property type="component" value="Unassembled WGS sequence"/>
</dbReference>
<dbReference type="AlphaFoldDB" id="A0A926NI10"/>
<accession>A0A926NI10</accession>
<name>A0A926NI10_9BACI</name>
<sequence length="111" mass="13411">MREETYRHLLEQFKMYTGPSTYSNAKIQKWLQLFCMYLANYTSVKNIAEVDKDLVEEYFHYLTNNWKRLSLNLTDIKRSMQLIEELLEIKLHPSLLDFSLSNTNLWQNLNK</sequence>
<protein>
    <submittedName>
        <fullName evidence="1">Swarming motility protein SwrAA</fullName>
    </submittedName>
</protein>
<dbReference type="EMBL" id="JACXAI010000018">
    <property type="protein sequence ID" value="MBD1381415.1"/>
    <property type="molecule type" value="Genomic_DNA"/>
</dbReference>
<evidence type="ECO:0000313" key="1">
    <source>
        <dbReference type="EMBL" id="MBD1381415.1"/>
    </source>
</evidence>
<organism evidence="1 2">
    <name type="scientific">Metabacillus arenae</name>
    <dbReference type="NCBI Taxonomy" id="2771434"/>
    <lineage>
        <taxon>Bacteria</taxon>
        <taxon>Bacillati</taxon>
        <taxon>Bacillota</taxon>
        <taxon>Bacilli</taxon>
        <taxon>Bacillales</taxon>
        <taxon>Bacillaceae</taxon>
        <taxon>Metabacillus</taxon>
    </lineage>
</organism>
<dbReference type="Pfam" id="PF17423">
    <property type="entry name" value="SwrA"/>
    <property type="match status" value="1"/>
</dbReference>
<dbReference type="InterPro" id="IPR035388">
    <property type="entry name" value="SwrA"/>
</dbReference>
<comment type="caution">
    <text evidence="1">The sequence shown here is derived from an EMBL/GenBank/DDBJ whole genome shotgun (WGS) entry which is preliminary data.</text>
</comment>
<reference evidence="1" key="1">
    <citation type="submission" date="2020-09" db="EMBL/GenBank/DDBJ databases">
        <title>A novel bacterium of genus Bacillus, isolated from South China Sea.</title>
        <authorList>
            <person name="Huang H."/>
            <person name="Mo K."/>
            <person name="Hu Y."/>
        </authorList>
    </citation>
    <scope>NUCLEOTIDE SEQUENCE</scope>
    <source>
        <strain evidence="1">IB182487</strain>
    </source>
</reference>